<evidence type="ECO:0000313" key="1">
    <source>
        <dbReference type="EMBL" id="EEP59937.1"/>
    </source>
</evidence>
<accession>C4FLW1</accession>
<proteinExistence type="predicted"/>
<protein>
    <submittedName>
        <fullName evidence="1">Uncharacterized protein</fullName>
    </submittedName>
</protein>
<comment type="caution">
    <text evidence="1">The sequence shown here is derived from an EMBL/GenBank/DDBJ whole genome shotgun (WGS) entry which is preliminary data.</text>
</comment>
<dbReference type="Proteomes" id="UP000005540">
    <property type="component" value="Unassembled WGS sequence"/>
</dbReference>
<evidence type="ECO:0000313" key="2">
    <source>
        <dbReference type="Proteomes" id="UP000005540"/>
    </source>
</evidence>
<keyword evidence="2" id="KW-1185">Reference proteome</keyword>
<organism evidence="1 2">
    <name type="scientific">Sulfurihydrogenibium yellowstonense SS-5</name>
    <dbReference type="NCBI Taxonomy" id="432331"/>
    <lineage>
        <taxon>Bacteria</taxon>
        <taxon>Pseudomonadati</taxon>
        <taxon>Aquificota</taxon>
        <taxon>Aquificia</taxon>
        <taxon>Aquificales</taxon>
        <taxon>Hydrogenothermaceae</taxon>
        <taxon>Sulfurihydrogenibium</taxon>
    </lineage>
</organism>
<name>C4FLW1_9AQUI</name>
<reference evidence="1 2" key="1">
    <citation type="submission" date="2009-04" db="EMBL/GenBank/DDBJ databases">
        <authorList>
            <person name="Reysenbach A.-L."/>
            <person name="Heidelberg J.F."/>
            <person name="Nelson W.C."/>
        </authorList>
    </citation>
    <scope>NUCLEOTIDE SEQUENCE [LARGE SCALE GENOMIC DNA]</scope>
    <source>
        <strain evidence="1 2">SS-5</strain>
    </source>
</reference>
<sequence length="57" mass="6759">MIIKHQRKVDFLLILQLYEESPVFFSKSKNQNMRSFGLQPQDDRKEACKNFGTLLNI</sequence>
<gene>
    <name evidence="1" type="ORF">SULYE_1565</name>
</gene>
<dbReference type="AlphaFoldDB" id="C4FLW1"/>
<dbReference type="EMBL" id="ABZS01000185">
    <property type="protein sequence ID" value="EEP59937.1"/>
    <property type="molecule type" value="Genomic_DNA"/>
</dbReference>